<dbReference type="RefSeq" id="WP_341367275.1">
    <property type="nucleotide sequence ID" value="NZ_CP150951.2"/>
</dbReference>
<evidence type="ECO:0000313" key="2">
    <source>
        <dbReference type="Proteomes" id="UP001440612"/>
    </source>
</evidence>
<keyword evidence="2" id="KW-1185">Reference proteome</keyword>
<dbReference type="EMBL" id="CP150951">
    <property type="protein sequence ID" value="WZC49164.1"/>
    <property type="molecule type" value="Genomic_DNA"/>
</dbReference>
<accession>A0ABZ2V3U1</accession>
<dbReference type="InterPro" id="IPR012671">
    <property type="entry name" value="T3SS_PscE/YscE"/>
</dbReference>
<evidence type="ECO:0000313" key="1">
    <source>
        <dbReference type="EMBL" id="WZC49164.1"/>
    </source>
</evidence>
<dbReference type="Proteomes" id="UP001440612">
    <property type="component" value="Chromosome"/>
</dbReference>
<sequence>MSDALDFGMTDLEERLASNEGAEVKTEILGKLAMTGEDIAQKINSGLHPDEFKKAQAVYQALAAAHEIVTVFPTKKPE</sequence>
<reference evidence="2" key="1">
    <citation type="submission" date="2024-04" db="EMBL/GenBank/DDBJ databases">
        <title>Phylogenomic analyses of a clade within the roseobacter group suggest taxonomic reassignments of species of the genera Aestuariivita, Citreicella, Loktanella, Nautella, Pelagibaca, Ruegeria, Thalassobius, Thiobacimonas and Tropicibacter, and the proposal o.</title>
        <authorList>
            <person name="Jeon C.O."/>
        </authorList>
    </citation>
    <scope>NUCLEOTIDE SEQUENCE [LARGE SCALE GENOMIC DNA]</scope>
    <source>
        <strain evidence="2">BS5-3</strain>
    </source>
</reference>
<organism evidence="1 2">
    <name type="scientific">Yoonia phaeophyticola</name>
    <dbReference type="NCBI Taxonomy" id="3137369"/>
    <lineage>
        <taxon>Bacteria</taxon>
        <taxon>Pseudomonadati</taxon>
        <taxon>Pseudomonadota</taxon>
        <taxon>Alphaproteobacteria</taxon>
        <taxon>Rhodobacterales</taxon>
        <taxon>Paracoccaceae</taxon>
        <taxon>Yoonia</taxon>
    </lineage>
</organism>
<proteinExistence type="predicted"/>
<dbReference type="Gene3D" id="1.20.5.420">
    <property type="entry name" value="Immunoglobulin FC, subunit C"/>
    <property type="match status" value="1"/>
</dbReference>
<gene>
    <name evidence="1" type="ORF">AABB29_00445</name>
</gene>
<dbReference type="Pfam" id="PF08988">
    <property type="entry name" value="T3SS_needle_E"/>
    <property type="match status" value="1"/>
</dbReference>
<protein>
    <submittedName>
        <fullName evidence="1">EscE/YscE/SsaE family type III secretion system needle protein co-chaperone</fullName>
    </submittedName>
</protein>
<name>A0ABZ2V3U1_9RHOB</name>